<keyword evidence="1" id="KW-1133">Transmembrane helix</keyword>
<protein>
    <submittedName>
        <fullName evidence="2">Uncharacterized protein</fullName>
    </submittedName>
</protein>
<sequence length="49" mass="5542">MKRILKYLFYLIALGAIGVVIYAYVGPHLGEDFSRPQQEIRSTVTLDAD</sequence>
<keyword evidence="3" id="KW-1185">Reference proteome</keyword>
<evidence type="ECO:0000313" key="3">
    <source>
        <dbReference type="Proteomes" id="UP001597151"/>
    </source>
</evidence>
<name>A0ABW3TFI5_9RHOB</name>
<gene>
    <name evidence="2" type="ORF">ACFQ3C_14850</name>
</gene>
<dbReference type="RefSeq" id="WP_380793404.1">
    <property type="nucleotide sequence ID" value="NZ_JBHTKR010000006.1"/>
</dbReference>
<comment type="caution">
    <text evidence="2">The sequence shown here is derived from an EMBL/GenBank/DDBJ whole genome shotgun (WGS) entry which is preliminary data.</text>
</comment>
<dbReference type="Proteomes" id="UP001597151">
    <property type="component" value="Unassembled WGS sequence"/>
</dbReference>
<dbReference type="EMBL" id="JBHTKR010000006">
    <property type="protein sequence ID" value="MFD1195949.1"/>
    <property type="molecule type" value="Genomic_DNA"/>
</dbReference>
<feature type="transmembrane region" description="Helical" evidence="1">
    <location>
        <begin position="7"/>
        <end position="25"/>
    </location>
</feature>
<keyword evidence="1" id="KW-0812">Transmembrane</keyword>
<keyword evidence="1" id="KW-0472">Membrane</keyword>
<accession>A0ABW3TFI5</accession>
<organism evidence="2 3">
    <name type="scientific">Seohaeicola saemankumensis</name>
    <dbReference type="NCBI Taxonomy" id="481181"/>
    <lineage>
        <taxon>Bacteria</taxon>
        <taxon>Pseudomonadati</taxon>
        <taxon>Pseudomonadota</taxon>
        <taxon>Alphaproteobacteria</taxon>
        <taxon>Rhodobacterales</taxon>
        <taxon>Roseobacteraceae</taxon>
        <taxon>Seohaeicola</taxon>
    </lineage>
</organism>
<proteinExistence type="predicted"/>
<evidence type="ECO:0000313" key="2">
    <source>
        <dbReference type="EMBL" id="MFD1195949.1"/>
    </source>
</evidence>
<reference evidence="3" key="1">
    <citation type="journal article" date="2019" name="Int. J. Syst. Evol. Microbiol.">
        <title>The Global Catalogue of Microorganisms (GCM) 10K type strain sequencing project: providing services to taxonomists for standard genome sequencing and annotation.</title>
        <authorList>
            <consortium name="The Broad Institute Genomics Platform"/>
            <consortium name="The Broad Institute Genome Sequencing Center for Infectious Disease"/>
            <person name="Wu L."/>
            <person name="Ma J."/>
        </authorList>
    </citation>
    <scope>NUCLEOTIDE SEQUENCE [LARGE SCALE GENOMIC DNA]</scope>
    <source>
        <strain evidence="3">CCUG 55328</strain>
    </source>
</reference>
<evidence type="ECO:0000256" key="1">
    <source>
        <dbReference type="SAM" id="Phobius"/>
    </source>
</evidence>